<keyword evidence="1" id="KW-0812">Transmembrane</keyword>
<dbReference type="Proteomes" id="UP000193719">
    <property type="component" value="Unassembled WGS sequence"/>
</dbReference>
<sequence>MKKYFKNLDHNCRIKNITNETLSKEGQENMELIQKEKNNIQEISNNFSNKLNESIEEWDNLRNIFMNKSNDYHQKQNNLILNKYEYLKINNNLNIKNNKKAILQGIFLLFKISLIVYIMTLVYQFL</sequence>
<evidence type="ECO:0000256" key="1">
    <source>
        <dbReference type="SAM" id="Phobius"/>
    </source>
</evidence>
<keyword evidence="1" id="KW-0472">Membrane</keyword>
<keyword evidence="1" id="KW-1133">Transmembrane helix</keyword>
<feature type="transmembrane region" description="Helical" evidence="1">
    <location>
        <begin position="101"/>
        <end position="123"/>
    </location>
</feature>
<reference evidence="2 3" key="2">
    <citation type="submission" date="2016-08" db="EMBL/GenBank/DDBJ databases">
        <title>Pervasive Adenine N6-methylation of Active Genes in Fungi.</title>
        <authorList>
            <consortium name="DOE Joint Genome Institute"/>
            <person name="Mondo S.J."/>
            <person name="Dannebaum R.O."/>
            <person name="Kuo R.C."/>
            <person name="Labutti K."/>
            <person name="Haridas S."/>
            <person name="Kuo A."/>
            <person name="Salamov A."/>
            <person name="Ahrendt S.R."/>
            <person name="Lipzen A."/>
            <person name="Sullivan W."/>
            <person name="Andreopoulos W.B."/>
            <person name="Clum A."/>
            <person name="Lindquist E."/>
            <person name="Daum C."/>
            <person name="Ramamoorthy G.K."/>
            <person name="Gryganskyi A."/>
            <person name="Culley D."/>
            <person name="Magnuson J.K."/>
            <person name="James T.Y."/>
            <person name="O'Malley M.A."/>
            <person name="Stajich J.E."/>
            <person name="Spatafora J.W."/>
            <person name="Visel A."/>
            <person name="Grigoriev I.V."/>
        </authorList>
    </citation>
    <scope>NUCLEOTIDE SEQUENCE [LARGE SCALE GENOMIC DNA]</scope>
    <source>
        <strain evidence="3">finn</strain>
    </source>
</reference>
<accession>A0A1Y1V806</accession>
<dbReference type="EMBL" id="MCFH01000024">
    <property type="protein sequence ID" value="ORX49320.1"/>
    <property type="molecule type" value="Genomic_DNA"/>
</dbReference>
<proteinExistence type="predicted"/>
<protein>
    <submittedName>
        <fullName evidence="2">Uncharacterized protein</fullName>
    </submittedName>
</protein>
<evidence type="ECO:0000313" key="2">
    <source>
        <dbReference type="EMBL" id="ORX49320.1"/>
    </source>
</evidence>
<reference evidence="2 3" key="1">
    <citation type="submission" date="2016-08" db="EMBL/GenBank/DDBJ databases">
        <title>Genomes of anaerobic fungi encode conserved fungal cellulosomes for biomass hydrolysis.</title>
        <authorList>
            <consortium name="DOE Joint Genome Institute"/>
            <person name="Haitjema C.H."/>
            <person name="Gilmore S.P."/>
            <person name="Henske J.K."/>
            <person name="Solomon K.V."/>
            <person name="De Groot R."/>
            <person name="Kuo A."/>
            <person name="Mondo S.J."/>
            <person name="Salamov A.A."/>
            <person name="Labutti K."/>
            <person name="Zhao Z."/>
            <person name="Chiniquy J."/>
            <person name="Barry K."/>
            <person name="Brewer H.M."/>
            <person name="Purvine S.O."/>
            <person name="Wright A.T."/>
            <person name="Boxma B."/>
            <person name="Van Alen T."/>
            <person name="Hackstein J.H."/>
            <person name="Baker S.E."/>
            <person name="Grigoriev I.V."/>
            <person name="O'Malley M.A."/>
        </authorList>
    </citation>
    <scope>NUCLEOTIDE SEQUENCE [LARGE SCALE GENOMIC DNA]</scope>
    <source>
        <strain evidence="3">finn</strain>
    </source>
</reference>
<keyword evidence="3" id="KW-1185">Reference proteome</keyword>
<organism evidence="2 3">
    <name type="scientific">Piromyces finnis</name>
    <dbReference type="NCBI Taxonomy" id="1754191"/>
    <lineage>
        <taxon>Eukaryota</taxon>
        <taxon>Fungi</taxon>
        <taxon>Fungi incertae sedis</taxon>
        <taxon>Chytridiomycota</taxon>
        <taxon>Chytridiomycota incertae sedis</taxon>
        <taxon>Neocallimastigomycetes</taxon>
        <taxon>Neocallimastigales</taxon>
        <taxon>Neocallimastigaceae</taxon>
        <taxon>Piromyces</taxon>
    </lineage>
</organism>
<name>A0A1Y1V806_9FUNG</name>
<comment type="caution">
    <text evidence="2">The sequence shown here is derived from an EMBL/GenBank/DDBJ whole genome shotgun (WGS) entry which is preliminary data.</text>
</comment>
<dbReference type="AlphaFoldDB" id="A0A1Y1V806"/>
<gene>
    <name evidence="2" type="ORF">BCR36DRAFT_68087</name>
</gene>
<dbReference type="OrthoDB" id="2148621at2759"/>
<evidence type="ECO:0000313" key="3">
    <source>
        <dbReference type="Proteomes" id="UP000193719"/>
    </source>
</evidence>